<dbReference type="Proteomes" id="UP000294746">
    <property type="component" value="Unassembled WGS sequence"/>
</dbReference>
<organism evidence="1 2">
    <name type="scientific">Baia soyae</name>
    <dbReference type="NCBI Taxonomy" id="1544746"/>
    <lineage>
        <taxon>Bacteria</taxon>
        <taxon>Bacillati</taxon>
        <taxon>Bacillota</taxon>
        <taxon>Bacilli</taxon>
        <taxon>Bacillales</taxon>
        <taxon>Thermoactinomycetaceae</taxon>
        <taxon>Baia</taxon>
    </lineage>
</organism>
<reference evidence="1 2" key="1">
    <citation type="submission" date="2019-03" db="EMBL/GenBank/DDBJ databases">
        <title>Genomic Encyclopedia of Type Strains, Phase IV (KMG-IV): sequencing the most valuable type-strain genomes for metagenomic binning, comparative biology and taxonomic classification.</title>
        <authorList>
            <person name="Goeker M."/>
        </authorList>
    </citation>
    <scope>NUCLEOTIDE SEQUENCE [LARGE SCALE GENOMIC DNA]</scope>
    <source>
        <strain evidence="1 2">DSM 46831</strain>
    </source>
</reference>
<dbReference type="InterPro" id="IPR009799">
    <property type="entry name" value="EthD_dom"/>
</dbReference>
<accession>A0A4R2RAK5</accession>
<proteinExistence type="predicted"/>
<evidence type="ECO:0000313" key="2">
    <source>
        <dbReference type="Proteomes" id="UP000294746"/>
    </source>
</evidence>
<evidence type="ECO:0000313" key="1">
    <source>
        <dbReference type="EMBL" id="TCP60320.1"/>
    </source>
</evidence>
<comment type="caution">
    <text evidence="1">The sequence shown here is derived from an EMBL/GenBank/DDBJ whole genome shotgun (WGS) entry which is preliminary data.</text>
</comment>
<dbReference type="SUPFAM" id="SSF54909">
    <property type="entry name" value="Dimeric alpha+beta barrel"/>
    <property type="match status" value="1"/>
</dbReference>
<gene>
    <name evidence="1" type="ORF">EDD57_1772</name>
</gene>
<dbReference type="Gene3D" id="3.30.70.100">
    <property type="match status" value="1"/>
</dbReference>
<protein>
    <submittedName>
        <fullName evidence="1">Uncharacterized protein (TIGR02118 family)</fullName>
    </submittedName>
</protein>
<name>A0A4R2RAK5_9BACL</name>
<sequence>MFKTVGIYKNIKDPNAFEEYYQTKVFPIILSLPGVINIRVSTLIPTGQSDPNDDSVKILFETYYESAEALEQLMSSEAGKDVIQLILGHDLAEFESYIGIETFFEK</sequence>
<dbReference type="InterPro" id="IPR011008">
    <property type="entry name" value="Dimeric_a/b-barrel"/>
</dbReference>
<keyword evidence="2" id="KW-1185">Reference proteome</keyword>
<dbReference type="NCBIfam" id="TIGR02118">
    <property type="entry name" value="EthD family reductase"/>
    <property type="match status" value="1"/>
</dbReference>
<dbReference type="GO" id="GO:0016491">
    <property type="term" value="F:oxidoreductase activity"/>
    <property type="evidence" value="ECO:0007669"/>
    <property type="project" value="InterPro"/>
</dbReference>
<dbReference type="RefSeq" id="WP_165873853.1">
    <property type="nucleotide sequence ID" value="NZ_SLXV01000077.1"/>
</dbReference>
<dbReference type="EMBL" id="SLXV01000077">
    <property type="protein sequence ID" value="TCP60320.1"/>
    <property type="molecule type" value="Genomic_DNA"/>
</dbReference>
<dbReference type="AlphaFoldDB" id="A0A4R2RAK5"/>